<keyword evidence="2" id="KW-1185">Reference proteome</keyword>
<evidence type="ECO:0000313" key="1">
    <source>
        <dbReference type="EMBL" id="KAI8018479.1"/>
    </source>
</evidence>
<proteinExistence type="predicted"/>
<dbReference type="EMBL" id="CM045759">
    <property type="protein sequence ID" value="KAI8018479.1"/>
    <property type="molecule type" value="Genomic_DNA"/>
</dbReference>
<protein>
    <submittedName>
        <fullName evidence="1">Uncharacterized protein</fullName>
    </submittedName>
</protein>
<accession>A0ACC0HYR4</accession>
<reference evidence="1 2" key="1">
    <citation type="journal article" date="2022" name="Plant J.">
        <title>Chromosome-level genome of Camellia lanceoleosa provides a valuable resource for understanding genome evolution and self-incompatibility.</title>
        <authorList>
            <person name="Gong W."/>
            <person name="Xiao S."/>
            <person name="Wang L."/>
            <person name="Liao Z."/>
            <person name="Chang Y."/>
            <person name="Mo W."/>
            <person name="Hu G."/>
            <person name="Li W."/>
            <person name="Zhao G."/>
            <person name="Zhu H."/>
            <person name="Hu X."/>
            <person name="Ji K."/>
            <person name="Xiang X."/>
            <person name="Song Q."/>
            <person name="Yuan D."/>
            <person name="Jin S."/>
            <person name="Zhang L."/>
        </authorList>
    </citation>
    <scope>NUCLEOTIDE SEQUENCE [LARGE SCALE GENOMIC DNA]</scope>
    <source>
        <strain evidence="1">SQ_2022a</strain>
    </source>
</reference>
<dbReference type="Proteomes" id="UP001060215">
    <property type="component" value="Chromosome 2"/>
</dbReference>
<evidence type="ECO:0000313" key="2">
    <source>
        <dbReference type="Proteomes" id="UP001060215"/>
    </source>
</evidence>
<name>A0ACC0HYR4_9ERIC</name>
<comment type="caution">
    <text evidence="1">The sequence shown here is derived from an EMBL/GenBank/DDBJ whole genome shotgun (WGS) entry which is preliminary data.</text>
</comment>
<gene>
    <name evidence="1" type="ORF">LOK49_LG04G00505</name>
</gene>
<organism evidence="1 2">
    <name type="scientific">Camellia lanceoleosa</name>
    <dbReference type="NCBI Taxonomy" id="1840588"/>
    <lineage>
        <taxon>Eukaryota</taxon>
        <taxon>Viridiplantae</taxon>
        <taxon>Streptophyta</taxon>
        <taxon>Embryophyta</taxon>
        <taxon>Tracheophyta</taxon>
        <taxon>Spermatophyta</taxon>
        <taxon>Magnoliopsida</taxon>
        <taxon>eudicotyledons</taxon>
        <taxon>Gunneridae</taxon>
        <taxon>Pentapetalae</taxon>
        <taxon>asterids</taxon>
        <taxon>Ericales</taxon>
        <taxon>Theaceae</taxon>
        <taxon>Camellia</taxon>
    </lineage>
</organism>
<sequence>MVVVAMETGPEAVSRSEEVVLVRPLWCTECSHDSKGSALSILSRITQCLRLLGLRITFVGSSTKLPLKGSLRTVWLCELHFCSVLDMCYFFCSDKEEPDAETVTSMLGFQSYWDAAYVDELANFLEHGHAGEVWFLSNNQFSGSLPNLTGMATLNYM</sequence>